<dbReference type="InterPro" id="IPR029060">
    <property type="entry name" value="PIN-like_dom_sf"/>
</dbReference>
<dbReference type="InterPro" id="IPR002716">
    <property type="entry name" value="PIN_dom"/>
</dbReference>
<proteinExistence type="predicted"/>
<sequence>MSAFVLDCSVAISWCIEDEVSVETDALLERTRDFGAYVPDLWGYEVSNVLLQAHKRGRLSENQISAMLELLWALPVTIVSSSDLAAFKTNLTLAMSEKLTTYDAAYLALALSKHLPLATMDKALRRACGKLGIKVLPKVDLSNE</sequence>
<dbReference type="Gene3D" id="3.40.50.1010">
    <property type="entry name" value="5'-nuclease"/>
    <property type="match status" value="1"/>
</dbReference>
<comment type="caution">
    <text evidence="3">The sequence shown here is derived from an EMBL/GenBank/DDBJ whole genome shotgun (WGS) entry which is preliminary data.</text>
</comment>
<name>A0A7V5NW48_9PROT</name>
<dbReference type="AlphaFoldDB" id="A0A7V5NW48"/>
<organism evidence="3">
    <name type="scientific">Hellea balneolensis</name>
    <dbReference type="NCBI Taxonomy" id="287478"/>
    <lineage>
        <taxon>Bacteria</taxon>
        <taxon>Pseudomonadati</taxon>
        <taxon>Pseudomonadota</taxon>
        <taxon>Alphaproteobacteria</taxon>
        <taxon>Maricaulales</taxon>
        <taxon>Robiginitomaculaceae</taxon>
        <taxon>Hellea</taxon>
    </lineage>
</organism>
<evidence type="ECO:0000313" key="3">
    <source>
        <dbReference type="EMBL" id="HHI88376.1"/>
    </source>
</evidence>
<dbReference type="Pfam" id="PF01850">
    <property type="entry name" value="PIN"/>
    <property type="match status" value="1"/>
</dbReference>
<evidence type="ECO:0000256" key="1">
    <source>
        <dbReference type="ARBA" id="ARBA00022842"/>
    </source>
</evidence>
<dbReference type="PANTHER" id="PTHR35901">
    <property type="entry name" value="RIBONUCLEASE VAPC3"/>
    <property type="match status" value="1"/>
</dbReference>
<keyword evidence="1" id="KW-0460">Magnesium</keyword>
<reference evidence="3" key="1">
    <citation type="journal article" date="2020" name="mSystems">
        <title>Genome- and Community-Level Interaction Insights into Carbon Utilization and Element Cycling Functions of Hydrothermarchaeota in Hydrothermal Sediment.</title>
        <authorList>
            <person name="Zhou Z."/>
            <person name="Liu Y."/>
            <person name="Xu W."/>
            <person name="Pan J."/>
            <person name="Luo Z.H."/>
            <person name="Li M."/>
        </authorList>
    </citation>
    <scope>NUCLEOTIDE SEQUENCE [LARGE SCALE GENOMIC DNA]</scope>
    <source>
        <strain evidence="3">HyVt-538</strain>
    </source>
</reference>
<feature type="domain" description="PIN" evidence="2">
    <location>
        <begin position="5"/>
        <end position="129"/>
    </location>
</feature>
<dbReference type="InterPro" id="IPR044153">
    <property type="entry name" value="PIN_Pae0151-like"/>
</dbReference>
<protein>
    <submittedName>
        <fullName evidence="3">PIN domain-containing protein</fullName>
    </submittedName>
</protein>
<accession>A0A7V5NW48</accession>
<dbReference type="PANTHER" id="PTHR35901:SF1">
    <property type="entry name" value="EXONUCLEASE VAPC9"/>
    <property type="match status" value="1"/>
</dbReference>
<dbReference type="InterPro" id="IPR051619">
    <property type="entry name" value="TypeII_TA_RNase_PINc/VapC"/>
</dbReference>
<dbReference type="Proteomes" id="UP000885806">
    <property type="component" value="Unassembled WGS sequence"/>
</dbReference>
<dbReference type="EMBL" id="DROP01000024">
    <property type="protein sequence ID" value="HHI88376.1"/>
    <property type="molecule type" value="Genomic_DNA"/>
</dbReference>
<gene>
    <name evidence="3" type="ORF">ENK01_00350</name>
</gene>
<evidence type="ECO:0000259" key="2">
    <source>
        <dbReference type="Pfam" id="PF01850"/>
    </source>
</evidence>
<dbReference type="CDD" id="cd09873">
    <property type="entry name" value="PIN_Pae0151-like"/>
    <property type="match status" value="1"/>
</dbReference>
<dbReference type="SUPFAM" id="SSF88723">
    <property type="entry name" value="PIN domain-like"/>
    <property type="match status" value="1"/>
</dbReference>